<feature type="compositionally biased region" description="Low complexity" evidence="3">
    <location>
        <begin position="269"/>
        <end position="291"/>
    </location>
</feature>
<sequence length="291" mass="31564">MEKQPPALSGVPETMLWPLYHRAVETRRPDGVLHDPESLRIMQALDYDFAGHFGPPGGSLAVRAAGIDQALGAWLRDHPDGQVVSLGEGLETQSRRVDNGTVRWLSVDLPESIALRERFLPPTRRFRHLAMSALDPGWMAGVDRAAPVFVVAQGLLMYLPPEAVQGLLAAIAAGLPGAWLVFDTVPPWLSRLTLRGFQQTPRYRLPPMPWGIARDAIGPTLRRWCPGIGLVELLPYALPRGVPGVLGQFMAAAPVLRNQLPSLVRTRFGGMPASPGSGPRSPRTGGNTPRG</sequence>
<proteinExistence type="predicted"/>
<dbReference type="Pfam" id="PF04072">
    <property type="entry name" value="LCM"/>
    <property type="match status" value="1"/>
</dbReference>
<reference evidence="5" key="1">
    <citation type="journal article" date="2019" name="Int. J. Syst. Evol. Microbiol.">
        <title>The Global Catalogue of Microorganisms (GCM) 10K type strain sequencing project: providing services to taxonomists for standard genome sequencing and annotation.</title>
        <authorList>
            <consortium name="The Broad Institute Genomics Platform"/>
            <consortium name="The Broad Institute Genome Sequencing Center for Infectious Disease"/>
            <person name="Wu L."/>
            <person name="Ma J."/>
        </authorList>
    </citation>
    <scope>NUCLEOTIDE SEQUENCE [LARGE SCALE GENOMIC DNA]</scope>
    <source>
        <strain evidence="5">CECT 7131</strain>
    </source>
</reference>
<comment type="caution">
    <text evidence="4">The sequence shown here is derived from an EMBL/GenBank/DDBJ whole genome shotgun (WGS) entry which is preliminary data.</text>
</comment>
<keyword evidence="1 4" id="KW-0489">Methyltransferase</keyword>
<dbReference type="GO" id="GO:0008168">
    <property type="term" value="F:methyltransferase activity"/>
    <property type="evidence" value="ECO:0007669"/>
    <property type="project" value="UniProtKB-KW"/>
</dbReference>
<accession>A0ABT8A4V0</accession>
<dbReference type="GO" id="GO:0032259">
    <property type="term" value="P:methylation"/>
    <property type="evidence" value="ECO:0007669"/>
    <property type="project" value="UniProtKB-KW"/>
</dbReference>
<keyword evidence="5" id="KW-1185">Reference proteome</keyword>
<evidence type="ECO:0000256" key="1">
    <source>
        <dbReference type="ARBA" id="ARBA00022603"/>
    </source>
</evidence>
<evidence type="ECO:0000256" key="3">
    <source>
        <dbReference type="SAM" id="MobiDB-lite"/>
    </source>
</evidence>
<dbReference type="PANTHER" id="PTHR43619:SF2">
    <property type="entry name" value="S-ADENOSYL-L-METHIONINE-DEPENDENT METHYLTRANSFERASES SUPERFAMILY PROTEIN"/>
    <property type="match status" value="1"/>
</dbReference>
<dbReference type="Gene3D" id="3.40.50.150">
    <property type="entry name" value="Vaccinia Virus protein VP39"/>
    <property type="match status" value="1"/>
</dbReference>
<name>A0ABT8A4V0_9PROT</name>
<dbReference type="Proteomes" id="UP001529369">
    <property type="component" value="Unassembled WGS sequence"/>
</dbReference>
<dbReference type="EC" id="2.1.1.-" evidence="4"/>
<dbReference type="SUPFAM" id="SSF53335">
    <property type="entry name" value="S-adenosyl-L-methionine-dependent methyltransferases"/>
    <property type="match status" value="1"/>
</dbReference>
<dbReference type="InterPro" id="IPR029063">
    <property type="entry name" value="SAM-dependent_MTases_sf"/>
</dbReference>
<dbReference type="PANTHER" id="PTHR43619">
    <property type="entry name" value="S-ADENOSYL-L-METHIONINE-DEPENDENT METHYLTRANSFERASE YKTD-RELATED"/>
    <property type="match status" value="1"/>
</dbReference>
<keyword evidence="2 4" id="KW-0808">Transferase</keyword>
<evidence type="ECO:0000313" key="4">
    <source>
        <dbReference type="EMBL" id="MDN3564774.1"/>
    </source>
</evidence>
<protein>
    <submittedName>
        <fullName evidence="4">Class I SAM-dependent methyltransferase</fullName>
        <ecNumber evidence="4">2.1.1.-</ecNumber>
    </submittedName>
</protein>
<dbReference type="RefSeq" id="WP_290316581.1">
    <property type="nucleotide sequence ID" value="NZ_JAUFPN010000110.1"/>
</dbReference>
<gene>
    <name evidence="4" type="ORF">QWZ14_10390</name>
</gene>
<evidence type="ECO:0000313" key="5">
    <source>
        <dbReference type="Proteomes" id="UP001529369"/>
    </source>
</evidence>
<evidence type="ECO:0000256" key="2">
    <source>
        <dbReference type="ARBA" id="ARBA00022679"/>
    </source>
</evidence>
<dbReference type="InterPro" id="IPR007213">
    <property type="entry name" value="Ppm1/Ppm2/Tcmp"/>
</dbReference>
<dbReference type="EMBL" id="JAUFPN010000110">
    <property type="protein sequence ID" value="MDN3564774.1"/>
    <property type="molecule type" value="Genomic_DNA"/>
</dbReference>
<organism evidence="4 5">
    <name type="scientific">Paeniroseomonas aquatica</name>
    <dbReference type="NCBI Taxonomy" id="373043"/>
    <lineage>
        <taxon>Bacteria</taxon>
        <taxon>Pseudomonadati</taxon>
        <taxon>Pseudomonadota</taxon>
        <taxon>Alphaproteobacteria</taxon>
        <taxon>Acetobacterales</taxon>
        <taxon>Acetobacteraceae</taxon>
        <taxon>Paeniroseomonas</taxon>
    </lineage>
</organism>
<feature type="region of interest" description="Disordered" evidence="3">
    <location>
        <begin position="267"/>
        <end position="291"/>
    </location>
</feature>